<dbReference type="InterPro" id="IPR036259">
    <property type="entry name" value="MFS_trans_sf"/>
</dbReference>
<dbReference type="PANTHER" id="PTHR11360">
    <property type="entry name" value="MONOCARBOXYLATE TRANSPORTER"/>
    <property type="match status" value="1"/>
</dbReference>
<feature type="domain" description="Major facilitator superfamily (MFS) profile" evidence="5">
    <location>
        <begin position="1"/>
        <end position="397"/>
    </location>
</feature>
<dbReference type="InterPro" id="IPR020846">
    <property type="entry name" value="MFS_dom"/>
</dbReference>
<evidence type="ECO:0000256" key="1">
    <source>
        <dbReference type="ARBA" id="ARBA00022692"/>
    </source>
</evidence>
<feature type="transmembrane region" description="Helical" evidence="4">
    <location>
        <begin position="217"/>
        <end position="236"/>
    </location>
</feature>
<protein>
    <submittedName>
        <fullName evidence="6">MFS transporter</fullName>
    </submittedName>
</protein>
<feature type="transmembrane region" description="Helical" evidence="4">
    <location>
        <begin position="52"/>
        <end position="69"/>
    </location>
</feature>
<dbReference type="AlphaFoldDB" id="A0A2K8KG81"/>
<evidence type="ECO:0000256" key="4">
    <source>
        <dbReference type="SAM" id="Phobius"/>
    </source>
</evidence>
<dbReference type="PANTHER" id="PTHR11360:SF290">
    <property type="entry name" value="MONOCARBOXYLATE MFS PERMEASE"/>
    <property type="match status" value="1"/>
</dbReference>
<feature type="transmembrane region" description="Helical" evidence="4">
    <location>
        <begin position="76"/>
        <end position="96"/>
    </location>
</feature>
<name>A0A2K8KG81_9RHOB</name>
<feature type="transmembrane region" description="Helical" evidence="4">
    <location>
        <begin position="137"/>
        <end position="160"/>
    </location>
</feature>
<keyword evidence="7" id="KW-1185">Reference proteome</keyword>
<reference evidence="6 7" key="1">
    <citation type="submission" date="2017-11" db="EMBL/GenBank/DDBJ databases">
        <title>Revised Sequence and Annotation of the Rhodobaca barguzinensis strain alga05 Genome.</title>
        <authorList>
            <person name="Kopejtka K."/>
            <person name="Tomasch J.M."/>
            <person name="Bunk B."/>
            <person name="Koblizek M."/>
        </authorList>
    </citation>
    <scope>NUCLEOTIDE SEQUENCE [LARGE SCALE GENOMIC DNA]</scope>
    <source>
        <strain evidence="7">alga05</strain>
    </source>
</reference>
<feature type="transmembrane region" description="Helical" evidence="4">
    <location>
        <begin position="341"/>
        <end position="361"/>
    </location>
</feature>
<feature type="transmembrane region" description="Helical" evidence="4">
    <location>
        <begin position="248"/>
        <end position="267"/>
    </location>
</feature>
<dbReference type="Pfam" id="PF07690">
    <property type="entry name" value="MFS_1"/>
    <property type="match status" value="1"/>
</dbReference>
<accession>A0A2K8KG81</accession>
<evidence type="ECO:0000259" key="5">
    <source>
        <dbReference type="PROSITE" id="PS50850"/>
    </source>
</evidence>
<keyword evidence="3 4" id="KW-0472">Membrane</keyword>
<dbReference type="Gene3D" id="1.20.1250.20">
    <property type="entry name" value="MFS general substrate transporter like domains"/>
    <property type="match status" value="2"/>
</dbReference>
<organism evidence="6 7">
    <name type="scientific">Roseinatronobacter bogoriensis subsp. barguzinensis</name>
    <dbReference type="NCBI Taxonomy" id="441209"/>
    <lineage>
        <taxon>Bacteria</taxon>
        <taxon>Pseudomonadati</taxon>
        <taxon>Pseudomonadota</taxon>
        <taxon>Alphaproteobacteria</taxon>
        <taxon>Rhodobacterales</taxon>
        <taxon>Paracoccaceae</taxon>
        <taxon>Roseinatronobacter</taxon>
    </lineage>
</organism>
<dbReference type="STRING" id="441209.GCA_001870665_01402"/>
<dbReference type="RefSeq" id="WP_071480343.1">
    <property type="nucleotide sequence ID" value="NZ_CP024899.1"/>
</dbReference>
<dbReference type="KEGG" id="rbg:BG454_08125"/>
<dbReference type="GO" id="GO:0022857">
    <property type="term" value="F:transmembrane transporter activity"/>
    <property type="evidence" value="ECO:0007669"/>
    <property type="project" value="InterPro"/>
</dbReference>
<proteinExistence type="predicted"/>
<dbReference type="OrthoDB" id="9796632at2"/>
<feature type="transmembrane region" description="Helical" evidence="4">
    <location>
        <begin position="373"/>
        <end position="393"/>
    </location>
</feature>
<feature type="transmembrane region" description="Helical" evidence="4">
    <location>
        <begin position="102"/>
        <end position="125"/>
    </location>
</feature>
<dbReference type="InterPro" id="IPR011701">
    <property type="entry name" value="MFS"/>
</dbReference>
<evidence type="ECO:0000313" key="7">
    <source>
        <dbReference type="Proteomes" id="UP000228948"/>
    </source>
</evidence>
<dbReference type="Proteomes" id="UP000228948">
    <property type="component" value="Chromosome"/>
</dbReference>
<evidence type="ECO:0000256" key="3">
    <source>
        <dbReference type="ARBA" id="ARBA00023136"/>
    </source>
</evidence>
<keyword evidence="2 4" id="KW-1133">Transmembrane helix</keyword>
<feature type="transmembrane region" description="Helical" evidence="4">
    <location>
        <begin position="279"/>
        <end position="300"/>
    </location>
</feature>
<dbReference type="SUPFAM" id="SSF103473">
    <property type="entry name" value="MFS general substrate transporter"/>
    <property type="match status" value="1"/>
</dbReference>
<gene>
    <name evidence="6" type="ORF">BG454_08125</name>
</gene>
<dbReference type="PROSITE" id="PS50850">
    <property type="entry name" value="MFS"/>
    <property type="match status" value="1"/>
</dbReference>
<evidence type="ECO:0000313" key="6">
    <source>
        <dbReference type="EMBL" id="ATX65798.1"/>
    </source>
</evidence>
<feature type="transmembrane region" description="Helical" evidence="4">
    <location>
        <begin position="12"/>
        <end position="40"/>
    </location>
</feature>
<dbReference type="InterPro" id="IPR050327">
    <property type="entry name" value="Proton-linked_MCT"/>
</dbReference>
<feature type="transmembrane region" description="Helical" evidence="4">
    <location>
        <begin position="306"/>
        <end position="329"/>
    </location>
</feature>
<sequence>MSEHLVFDSRYSWARLAVTLAIATIGNVGMWSVIVIMPAVQAEFGVSRADSSLPYTLTMLGFGLGNLLIGRAVDRFGISTALIGASLLSGIGYLAAAVSPSILILSVVHFVIGLGSAASFGPLIADISHWFQRRRGIAVAVAASGNYLSGAIWPMALAGVMSDSGWRAVCLALAVIVTVLLIPLALLLRRRVPELSMAAASNFSLANRAACGLSPRALAWLLALAGLGCCVAMSMPQVHIVALCVDRGFGPAVGAEMLSLMLLGGVVSRLISGLIADRLGGVLTLLIGSVLQMLALFLYLPAGGLASLYVVSLVFGLAQGGIVPAYALIVREYMPAHEAGARVGFVIMATILGMALGGWMSGWIHDITGSYQLAFLNGIVWNALNIAIMLFILTRTLRPGRNLSTAA</sequence>
<feature type="transmembrane region" description="Helical" evidence="4">
    <location>
        <begin position="166"/>
        <end position="188"/>
    </location>
</feature>
<evidence type="ECO:0000256" key="2">
    <source>
        <dbReference type="ARBA" id="ARBA00022989"/>
    </source>
</evidence>
<dbReference type="EMBL" id="CP024899">
    <property type="protein sequence ID" value="ATX65798.1"/>
    <property type="molecule type" value="Genomic_DNA"/>
</dbReference>
<keyword evidence="1 4" id="KW-0812">Transmembrane</keyword>